<comment type="caution">
    <text evidence="1">The sequence shown here is derived from an EMBL/GenBank/DDBJ whole genome shotgun (WGS) entry which is preliminary data.</text>
</comment>
<protein>
    <submittedName>
        <fullName evidence="1">Uncharacterized protein</fullName>
    </submittedName>
</protein>
<name>A0A1Y1W1X8_9FUNG</name>
<sequence length="166" mass="18470">MSPEAPSFLAGFEWKANAMLHRAENKHVWKKDIPPPFHKSLPRHRQAYSERRLAKTTQSLFGPLFWKPVEIICASERGDGEGIDIQTTITRRTPRFTNVDGPAAGNPRRGGGRRLVGQHYLSRSEIVLKLEHCLAGFVRFSSLQALAPTPFLSFATLSSSPSASFA</sequence>
<dbReference type="RefSeq" id="XP_040741436.1">
    <property type="nucleotide sequence ID" value="XM_040891701.1"/>
</dbReference>
<evidence type="ECO:0000313" key="2">
    <source>
        <dbReference type="Proteomes" id="UP000193922"/>
    </source>
</evidence>
<reference evidence="1 2" key="1">
    <citation type="submission" date="2016-07" db="EMBL/GenBank/DDBJ databases">
        <title>Pervasive Adenine N6-methylation of Active Genes in Fungi.</title>
        <authorList>
            <consortium name="DOE Joint Genome Institute"/>
            <person name="Mondo S.J."/>
            <person name="Dannebaum R.O."/>
            <person name="Kuo R.C."/>
            <person name="Labutti K."/>
            <person name="Haridas S."/>
            <person name="Kuo A."/>
            <person name="Salamov A."/>
            <person name="Ahrendt S.R."/>
            <person name="Lipzen A."/>
            <person name="Sullivan W."/>
            <person name="Andreopoulos W.B."/>
            <person name="Clum A."/>
            <person name="Lindquist E."/>
            <person name="Daum C."/>
            <person name="Ramamoorthy G.K."/>
            <person name="Gryganskyi A."/>
            <person name="Culley D."/>
            <person name="Magnuson J.K."/>
            <person name="James T.Y."/>
            <person name="O'Malley M.A."/>
            <person name="Stajich J.E."/>
            <person name="Spatafora J.W."/>
            <person name="Visel A."/>
            <person name="Grigoriev I.V."/>
        </authorList>
    </citation>
    <scope>NUCLEOTIDE SEQUENCE [LARGE SCALE GENOMIC DNA]</scope>
    <source>
        <strain evidence="1 2">ATCC 12442</strain>
    </source>
</reference>
<dbReference type="GeneID" id="63808349"/>
<dbReference type="Proteomes" id="UP000193922">
    <property type="component" value="Unassembled WGS sequence"/>
</dbReference>
<evidence type="ECO:0000313" key="1">
    <source>
        <dbReference type="EMBL" id="ORX67549.1"/>
    </source>
</evidence>
<proteinExistence type="predicted"/>
<dbReference type="AlphaFoldDB" id="A0A1Y1W1X8"/>
<gene>
    <name evidence="1" type="ORF">DL89DRAFT_46375</name>
</gene>
<keyword evidence="2" id="KW-1185">Reference proteome</keyword>
<dbReference type="EMBL" id="MCFD01000012">
    <property type="protein sequence ID" value="ORX67549.1"/>
    <property type="molecule type" value="Genomic_DNA"/>
</dbReference>
<accession>A0A1Y1W1X8</accession>
<organism evidence="1 2">
    <name type="scientific">Linderina pennispora</name>
    <dbReference type="NCBI Taxonomy" id="61395"/>
    <lineage>
        <taxon>Eukaryota</taxon>
        <taxon>Fungi</taxon>
        <taxon>Fungi incertae sedis</taxon>
        <taxon>Zoopagomycota</taxon>
        <taxon>Kickxellomycotina</taxon>
        <taxon>Kickxellomycetes</taxon>
        <taxon>Kickxellales</taxon>
        <taxon>Kickxellaceae</taxon>
        <taxon>Linderina</taxon>
    </lineage>
</organism>